<keyword evidence="6" id="KW-1015">Disulfide bond</keyword>
<protein>
    <submittedName>
        <fullName evidence="9">Uncharacterized protein</fullName>
    </submittedName>
</protein>
<evidence type="ECO:0000256" key="2">
    <source>
        <dbReference type="ARBA" id="ARBA00022670"/>
    </source>
</evidence>
<keyword evidence="10" id="KW-1185">Reference proteome</keyword>
<dbReference type="SUPFAM" id="SSF54001">
    <property type="entry name" value="Cysteine proteinases"/>
    <property type="match status" value="1"/>
</dbReference>
<comment type="caution">
    <text evidence="9">The sequence shown here is derived from an EMBL/GenBank/DDBJ whole genome shotgun (WGS) entry which is preliminary data.</text>
</comment>
<evidence type="ECO:0000256" key="4">
    <source>
        <dbReference type="ARBA" id="ARBA00022807"/>
    </source>
</evidence>
<keyword evidence="3" id="KW-0378">Hydrolase</keyword>
<reference evidence="9 10" key="1">
    <citation type="journal article" date="2023" name="Insect Mol. Biol.">
        <title>Genome sequencing provides insights into the evolution of gene families encoding plant cell wall-degrading enzymes in longhorned beetles.</title>
        <authorList>
            <person name="Shin N.R."/>
            <person name="Okamura Y."/>
            <person name="Kirsch R."/>
            <person name="Pauchet Y."/>
        </authorList>
    </citation>
    <scope>NUCLEOTIDE SEQUENCE [LARGE SCALE GENOMIC DNA]</scope>
    <source>
        <strain evidence="9">EAD_L_NR</strain>
    </source>
</reference>
<dbReference type="Proteomes" id="UP001159042">
    <property type="component" value="Unassembled WGS sequence"/>
</dbReference>
<evidence type="ECO:0000256" key="1">
    <source>
        <dbReference type="ARBA" id="ARBA00008455"/>
    </source>
</evidence>
<feature type="domain" description="Peptidase C1A papain C-terminal" evidence="7">
    <location>
        <begin position="121"/>
        <end position="330"/>
    </location>
</feature>
<comment type="similarity">
    <text evidence="1">Belongs to the peptidase C1 family.</text>
</comment>
<gene>
    <name evidence="9" type="ORF">NQ315_010473</name>
</gene>
<evidence type="ECO:0000313" key="10">
    <source>
        <dbReference type="Proteomes" id="UP001159042"/>
    </source>
</evidence>
<dbReference type="InterPro" id="IPR013128">
    <property type="entry name" value="Peptidase_C1A"/>
</dbReference>
<keyword evidence="2" id="KW-0645">Protease</keyword>
<name>A0AAV8W4Y1_9CUCU</name>
<dbReference type="InterPro" id="IPR013201">
    <property type="entry name" value="Prot_inhib_I29"/>
</dbReference>
<dbReference type="PROSITE" id="PS00639">
    <property type="entry name" value="THIOL_PROTEASE_HIS"/>
    <property type="match status" value="1"/>
</dbReference>
<dbReference type="FunFam" id="3.90.70.10:FF:000006">
    <property type="entry name" value="Cathepsin S"/>
    <property type="match status" value="1"/>
</dbReference>
<proteinExistence type="inferred from homology"/>
<dbReference type="Pfam" id="PF00112">
    <property type="entry name" value="Peptidase_C1"/>
    <property type="match status" value="1"/>
</dbReference>
<dbReference type="InterPro" id="IPR039417">
    <property type="entry name" value="Peptidase_C1A_papain-like"/>
</dbReference>
<dbReference type="InterPro" id="IPR025661">
    <property type="entry name" value="Pept_asp_AS"/>
</dbReference>
<dbReference type="InterPro" id="IPR025660">
    <property type="entry name" value="Pept_his_AS"/>
</dbReference>
<dbReference type="GO" id="GO:0008234">
    <property type="term" value="F:cysteine-type peptidase activity"/>
    <property type="evidence" value="ECO:0007669"/>
    <property type="project" value="UniProtKB-KW"/>
</dbReference>
<dbReference type="InterPro" id="IPR000169">
    <property type="entry name" value="Pept_cys_AS"/>
</dbReference>
<evidence type="ECO:0000259" key="7">
    <source>
        <dbReference type="SMART" id="SM00645"/>
    </source>
</evidence>
<keyword evidence="5" id="KW-0865">Zymogen</keyword>
<dbReference type="InterPro" id="IPR038765">
    <property type="entry name" value="Papain-like_cys_pep_sf"/>
</dbReference>
<evidence type="ECO:0000259" key="8">
    <source>
        <dbReference type="SMART" id="SM00848"/>
    </source>
</evidence>
<evidence type="ECO:0000256" key="5">
    <source>
        <dbReference type="ARBA" id="ARBA00023145"/>
    </source>
</evidence>
<dbReference type="PRINTS" id="PR00705">
    <property type="entry name" value="PAPAIN"/>
</dbReference>
<accession>A0AAV8W4Y1</accession>
<feature type="domain" description="Cathepsin propeptide inhibitor" evidence="8">
    <location>
        <begin position="34"/>
        <end position="94"/>
    </location>
</feature>
<keyword evidence="4" id="KW-0788">Thiol protease</keyword>
<dbReference type="PROSITE" id="PS00640">
    <property type="entry name" value="THIOL_PROTEASE_ASN"/>
    <property type="match status" value="1"/>
</dbReference>
<evidence type="ECO:0000256" key="6">
    <source>
        <dbReference type="ARBA" id="ARBA00023157"/>
    </source>
</evidence>
<dbReference type="PROSITE" id="PS00139">
    <property type="entry name" value="THIOL_PROTEASE_CYS"/>
    <property type="match status" value="1"/>
</dbReference>
<evidence type="ECO:0000256" key="3">
    <source>
        <dbReference type="ARBA" id="ARBA00022801"/>
    </source>
</evidence>
<dbReference type="CDD" id="cd02248">
    <property type="entry name" value="Peptidase_C1A"/>
    <property type="match status" value="1"/>
</dbReference>
<evidence type="ECO:0000313" key="9">
    <source>
        <dbReference type="EMBL" id="KAJ8921568.1"/>
    </source>
</evidence>
<sequence>MALPENEKKIIMRVLVILASVVLAINAATDRELWTEFKQNFGRDYRNLREEQLRFSVFQNNLRNIEEHNEKYNNGEASYYLAVTPFTDMTTEEFQNMLNFSAAAKPVLEPIAVHTASVEASPSSINWVSKKVVTGVKNQGQCGSCWSFSATGAVEGAYAKKTGKLVSLSEQNLMDCDTADAACSGGSMINAFNYIAKHGIESEANYPYQAKQTSCKFSSSKVAAKISGYKRVSASEAALLDAVGKIGPIAVGINADKIQNYGGGVFDNTACSSGQVNHGVLAVGYGKADGKDYWLVKNSWGASWGEKGYIRIVRNKNNQCHIASDASYPVV</sequence>
<dbReference type="SMART" id="SM00645">
    <property type="entry name" value="Pept_C1"/>
    <property type="match status" value="1"/>
</dbReference>
<dbReference type="SMART" id="SM00848">
    <property type="entry name" value="Inhibitor_I29"/>
    <property type="match status" value="1"/>
</dbReference>
<dbReference type="Gene3D" id="3.90.70.10">
    <property type="entry name" value="Cysteine proteinases"/>
    <property type="match status" value="1"/>
</dbReference>
<dbReference type="GO" id="GO:0006508">
    <property type="term" value="P:proteolysis"/>
    <property type="evidence" value="ECO:0007669"/>
    <property type="project" value="UniProtKB-KW"/>
</dbReference>
<dbReference type="Pfam" id="PF08246">
    <property type="entry name" value="Inhibitor_I29"/>
    <property type="match status" value="1"/>
</dbReference>
<dbReference type="AlphaFoldDB" id="A0AAV8W4Y1"/>
<dbReference type="InterPro" id="IPR000668">
    <property type="entry name" value="Peptidase_C1A_C"/>
</dbReference>
<dbReference type="EMBL" id="JANEYG010000009">
    <property type="protein sequence ID" value="KAJ8921568.1"/>
    <property type="molecule type" value="Genomic_DNA"/>
</dbReference>
<organism evidence="9 10">
    <name type="scientific">Exocentrus adspersus</name>
    <dbReference type="NCBI Taxonomy" id="1586481"/>
    <lineage>
        <taxon>Eukaryota</taxon>
        <taxon>Metazoa</taxon>
        <taxon>Ecdysozoa</taxon>
        <taxon>Arthropoda</taxon>
        <taxon>Hexapoda</taxon>
        <taxon>Insecta</taxon>
        <taxon>Pterygota</taxon>
        <taxon>Neoptera</taxon>
        <taxon>Endopterygota</taxon>
        <taxon>Coleoptera</taxon>
        <taxon>Polyphaga</taxon>
        <taxon>Cucujiformia</taxon>
        <taxon>Chrysomeloidea</taxon>
        <taxon>Cerambycidae</taxon>
        <taxon>Lamiinae</taxon>
        <taxon>Acanthocinini</taxon>
        <taxon>Exocentrus</taxon>
    </lineage>
</organism>
<dbReference type="PANTHER" id="PTHR12411">
    <property type="entry name" value="CYSTEINE PROTEASE FAMILY C1-RELATED"/>
    <property type="match status" value="1"/>
</dbReference>